<dbReference type="Proteomes" id="UP000623129">
    <property type="component" value="Unassembled WGS sequence"/>
</dbReference>
<comment type="caution">
    <text evidence="2">The sequence shown here is derived from an EMBL/GenBank/DDBJ whole genome shotgun (WGS) entry which is preliminary data.</text>
</comment>
<reference evidence="2" key="1">
    <citation type="submission" date="2020-01" db="EMBL/GenBank/DDBJ databases">
        <title>Genome sequence of Kobresia littledalei, the first chromosome-level genome in the family Cyperaceae.</title>
        <authorList>
            <person name="Qu G."/>
        </authorList>
    </citation>
    <scope>NUCLEOTIDE SEQUENCE</scope>
    <source>
        <strain evidence="2">C.B.Clarke</strain>
        <tissue evidence="2">Leaf</tissue>
    </source>
</reference>
<keyword evidence="1" id="KW-0472">Membrane</keyword>
<gene>
    <name evidence="2" type="ORF">FCM35_KLT15486</name>
</gene>
<evidence type="ECO:0000313" key="2">
    <source>
        <dbReference type="EMBL" id="KAF3339715.1"/>
    </source>
</evidence>
<sequence length="145" mass="16069">MVCEVGLLGRGGDWAGQVWLVSGGVQVSLTMGHLQDSFGFQVVLFWVISGFGSFRVGSGRRTLDLLGTVAWGGWGAGIYCESQTQHRPFPLSIARKMEYYLVPLYWILYSLNNMIYYAMTVVKKAHPDFIGCTTNAALVVHTIQE</sequence>
<dbReference type="AlphaFoldDB" id="A0A833R7S4"/>
<protein>
    <submittedName>
        <fullName evidence="2">Uncharacterized protein</fullName>
    </submittedName>
</protein>
<keyword evidence="3" id="KW-1185">Reference proteome</keyword>
<name>A0A833R7S4_9POAL</name>
<feature type="transmembrane region" description="Helical" evidence="1">
    <location>
        <begin position="38"/>
        <end position="56"/>
    </location>
</feature>
<feature type="transmembrane region" description="Helical" evidence="1">
    <location>
        <begin position="99"/>
        <end position="119"/>
    </location>
</feature>
<evidence type="ECO:0000256" key="1">
    <source>
        <dbReference type="SAM" id="Phobius"/>
    </source>
</evidence>
<evidence type="ECO:0000313" key="3">
    <source>
        <dbReference type="Proteomes" id="UP000623129"/>
    </source>
</evidence>
<proteinExistence type="predicted"/>
<keyword evidence="1" id="KW-1133">Transmembrane helix</keyword>
<keyword evidence="1" id="KW-0812">Transmembrane</keyword>
<accession>A0A833R7S4</accession>
<organism evidence="2 3">
    <name type="scientific">Carex littledalei</name>
    <dbReference type="NCBI Taxonomy" id="544730"/>
    <lineage>
        <taxon>Eukaryota</taxon>
        <taxon>Viridiplantae</taxon>
        <taxon>Streptophyta</taxon>
        <taxon>Embryophyta</taxon>
        <taxon>Tracheophyta</taxon>
        <taxon>Spermatophyta</taxon>
        <taxon>Magnoliopsida</taxon>
        <taxon>Liliopsida</taxon>
        <taxon>Poales</taxon>
        <taxon>Cyperaceae</taxon>
        <taxon>Cyperoideae</taxon>
        <taxon>Cariceae</taxon>
        <taxon>Carex</taxon>
        <taxon>Carex subgen. Euthyceras</taxon>
    </lineage>
</organism>
<dbReference type="EMBL" id="SWLB01000003">
    <property type="protein sequence ID" value="KAF3339715.1"/>
    <property type="molecule type" value="Genomic_DNA"/>
</dbReference>